<evidence type="ECO:0000256" key="1">
    <source>
        <dbReference type="SAM" id="MobiDB-lite"/>
    </source>
</evidence>
<dbReference type="KEGG" id="psoj:PHYSODRAFT_327749"/>
<organism evidence="2 3">
    <name type="scientific">Phytophthora sojae (strain P6497)</name>
    <name type="common">Soybean stem and root rot agent</name>
    <name type="synonym">Phytophthora megasperma f. sp. glycines</name>
    <dbReference type="NCBI Taxonomy" id="1094619"/>
    <lineage>
        <taxon>Eukaryota</taxon>
        <taxon>Sar</taxon>
        <taxon>Stramenopiles</taxon>
        <taxon>Oomycota</taxon>
        <taxon>Peronosporomycetes</taxon>
        <taxon>Peronosporales</taxon>
        <taxon>Peronosporaceae</taxon>
        <taxon>Phytophthora</taxon>
    </lineage>
</organism>
<proteinExistence type="predicted"/>
<evidence type="ECO:0000313" key="3">
    <source>
        <dbReference type="Proteomes" id="UP000002640"/>
    </source>
</evidence>
<dbReference type="Proteomes" id="UP000002640">
    <property type="component" value="Unassembled WGS sequence"/>
</dbReference>
<accession>G4Z5S3</accession>
<sequence length="252" mass="28654">MMAGLMAVDQAPEREGCAYRHTFASMDEQRRAWLDGSGGDEQDQERRGVGAAAAARERKNALRRERRARQRASAPVVDPGAADTARERKNAMQRERRARPVARAPDAGEVAAAAVRDRKNLQQRERRARQREQPRVEFAQEHVADSIAINAARVMNNTQRQSRCMEETESDRQQRLLRQKTSRQAKVASCREEDRRDGEQLSARVLVACDLTEDEIQGMAKKQHFCKIRASRLHITIAAEQIPASLFLEMNR</sequence>
<feature type="compositionally biased region" description="Basic and acidic residues" evidence="1">
    <location>
        <begin position="115"/>
        <end position="136"/>
    </location>
</feature>
<protein>
    <submittedName>
        <fullName evidence="2">Uncharacterized protein</fullName>
    </submittedName>
</protein>
<dbReference type="AlphaFoldDB" id="G4Z5S3"/>
<reference evidence="2 3" key="1">
    <citation type="journal article" date="2006" name="Science">
        <title>Phytophthora genome sequences uncover evolutionary origins and mechanisms of pathogenesis.</title>
        <authorList>
            <person name="Tyler B.M."/>
            <person name="Tripathy S."/>
            <person name="Zhang X."/>
            <person name="Dehal P."/>
            <person name="Jiang R.H."/>
            <person name="Aerts A."/>
            <person name="Arredondo F.D."/>
            <person name="Baxter L."/>
            <person name="Bensasson D."/>
            <person name="Beynon J.L."/>
            <person name="Chapman J."/>
            <person name="Damasceno C.M."/>
            <person name="Dorrance A.E."/>
            <person name="Dou D."/>
            <person name="Dickerman A.W."/>
            <person name="Dubchak I.L."/>
            <person name="Garbelotto M."/>
            <person name="Gijzen M."/>
            <person name="Gordon S.G."/>
            <person name="Govers F."/>
            <person name="Grunwald N.J."/>
            <person name="Huang W."/>
            <person name="Ivors K.L."/>
            <person name="Jones R.W."/>
            <person name="Kamoun S."/>
            <person name="Krampis K."/>
            <person name="Lamour K.H."/>
            <person name="Lee M.K."/>
            <person name="McDonald W.H."/>
            <person name="Medina M."/>
            <person name="Meijer H.J."/>
            <person name="Nordberg E.K."/>
            <person name="Maclean D.J."/>
            <person name="Ospina-Giraldo M.D."/>
            <person name="Morris P.F."/>
            <person name="Phuntumart V."/>
            <person name="Putnam N.H."/>
            <person name="Rash S."/>
            <person name="Rose J.K."/>
            <person name="Sakihama Y."/>
            <person name="Salamov A.A."/>
            <person name="Savidor A."/>
            <person name="Scheuring C.F."/>
            <person name="Smith B.M."/>
            <person name="Sobral B.W."/>
            <person name="Terry A."/>
            <person name="Torto-Alalibo T.A."/>
            <person name="Win J."/>
            <person name="Xu Z."/>
            <person name="Zhang H."/>
            <person name="Grigoriev I.V."/>
            <person name="Rokhsar D.S."/>
            <person name="Boore J.L."/>
        </authorList>
    </citation>
    <scope>NUCLEOTIDE SEQUENCE [LARGE SCALE GENOMIC DNA]</scope>
    <source>
        <strain evidence="2 3">P6497</strain>
    </source>
</reference>
<dbReference type="RefSeq" id="XP_009522223.1">
    <property type="nucleotide sequence ID" value="XM_009523928.1"/>
</dbReference>
<name>G4Z5S3_PHYSP</name>
<dbReference type="InParanoid" id="G4Z5S3"/>
<dbReference type="GeneID" id="20645666"/>
<gene>
    <name evidence="2" type="ORF">PHYSODRAFT_327749</name>
</gene>
<evidence type="ECO:0000313" key="2">
    <source>
        <dbReference type="EMBL" id="EGZ19506.1"/>
    </source>
</evidence>
<feature type="compositionally biased region" description="Basic and acidic residues" evidence="1">
    <location>
        <begin position="84"/>
        <end position="95"/>
    </location>
</feature>
<feature type="region of interest" description="Disordered" evidence="1">
    <location>
        <begin position="30"/>
        <end position="136"/>
    </location>
</feature>
<feature type="compositionally biased region" description="Low complexity" evidence="1">
    <location>
        <begin position="101"/>
        <end position="114"/>
    </location>
</feature>
<keyword evidence="3" id="KW-1185">Reference proteome</keyword>
<dbReference type="EMBL" id="JH159153">
    <property type="protein sequence ID" value="EGZ19506.1"/>
    <property type="molecule type" value="Genomic_DNA"/>
</dbReference>